<feature type="domain" description="RXYLT1 N-terminal" evidence="3">
    <location>
        <begin position="101"/>
        <end position="240"/>
    </location>
</feature>
<name>A0AAD9P120_RIDPI</name>
<dbReference type="EMBL" id="JAODUO010000211">
    <property type="protein sequence ID" value="KAK2186160.1"/>
    <property type="molecule type" value="Genomic_DNA"/>
</dbReference>
<dbReference type="PANTHER" id="PTHR15576">
    <property type="entry name" value="RIBITOL-5-PHOSPHATE XYLOSYLTRANSFERASE 1"/>
    <property type="match status" value="1"/>
</dbReference>
<evidence type="ECO:0000259" key="2">
    <source>
        <dbReference type="Pfam" id="PF24785"/>
    </source>
</evidence>
<dbReference type="AlphaFoldDB" id="A0AAD9P120"/>
<proteinExistence type="predicted"/>
<dbReference type="Pfam" id="PF24785">
    <property type="entry name" value="RXYLT1_C"/>
    <property type="match status" value="1"/>
</dbReference>
<evidence type="ECO:0000313" key="5">
    <source>
        <dbReference type="Proteomes" id="UP001209878"/>
    </source>
</evidence>
<evidence type="ECO:0000256" key="1">
    <source>
        <dbReference type="SAM" id="MobiDB-lite"/>
    </source>
</evidence>
<evidence type="ECO:0008006" key="6">
    <source>
        <dbReference type="Google" id="ProtNLM"/>
    </source>
</evidence>
<dbReference type="InterPro" id="IPR055286">
    <property type="entry name" value="RXYLT1-like"/>
</dbReference>
<dbReference type="CDD" id="cd21099">
    <property type="entry name" value="RXYLT1-like"/>
    <property type="match status" value="1"/>
</dbReference>
<evidence type="ECO:0000259" key="3">
    <source>
        <dbReference type="Pfam" id="PF24786"/>
    </source>
</evidence>
<accession>A0AAD9P120</accession>
<keyword evidence="5" id="KW-1185">Reference proteome</keyword>
<dbReference type="InterPro" id="IPR057538">
    <property type="entry name" value="RXYLT1_C"/>
</dbReference>
<feature type="domain" description="RXYLT1 C-terminal" evidence="2">
    <location>
        <begin position="246"/>
        <end position="427"/>
    </location>
</feature>
<protein>
    <recommendedName>
        <fullName evidence="6">Transmembrane protein 5</fullName>
    </recommendedName>
</protein>
<evidence type="ECO:0000313" key="4">
    <source>
        <dbReference type="EMBL" id="KAK2186160.1"/>
    </source>
</evidence>
<dbReference type="Pfam" id="PF24786">
    <property type="entry name" value="RXYLT1_N"/>
    <property type="match status" value="1"/>
</dbReference>
<dbReference type="Proteomes" id="UP001209878">
    <property type="component" value="Unassembled WGS sequence"/>
</dbReference>
<dbReference type="GO" id="GO:0005794">
    <property type="term" value="C:Golgi apparatus"/>
    <property type="evidence" value="ECO:0007669"/>
    <property type="project" value="TreeGrafter"/>
</dbReference>
<sequence>MRLQLRRITVLIFVVYLLITLYSCYRLLQKYVAPEKLSRSPSDTGKLSGEAEEAGHHLRQTPPPLGAPIPGGGARHGSDGASLAAVRNATGLQSPGERKVVDIWGKAAIGLYLWQHVLNGSLTLQPGGMWSYGETVIGDVHFRFRTGPGVSPTTVPSDVTHLVLVLNGREQTKVVFSQVWLRSLSLLSRLKHTAVVLLGNESCDNSWTKPYMRTRGGPLDQVFLVYDSTEVDGRMVLQWPLGVATYREFPNLLPESLALERVRPFSCNFFGTVYANSTRERLLHVIKVHKLKCLVKGRTTWQSKETRATLKAYTNALINSDLTLCPVGKNSESYRIYEAMTFGSVPVLEDQVTPGHCDITPYRLLKQLQAPVLYIKDWAELPALLTREAALSTAEVTARRRRVVQWYHDFKATMKQRFVDGVEHSFFTKLNDRYYDAKQGYL</sequence>
<dbReference type="GO" id="GO:0035269">
    <property type="term" value="P:protein O-linked glycosylation via mannose"/>
    <property type="evidence" value="ECO:0007669"/>
    <property type="project" value="InterPro"/>
</dbReference>
<feature type="region of interest" description="Disordered" evidence="1">
    <location>
        <begin position="37"/>
        <end position="80"/>
    </location>
</feature>
<reference evidence="4" key="1">
    <citation type="journal article" date="2023" name="Mol. Biol. Evol.">
        <title>Third-Generation Sequencing Reveals the Adaptive Role of the Epigenome in Three Deep-Sea Polychaetes.</title>
        <authorList>
            <person name="Perez M."/>
            <person name="Aroh O."/>
            <person name="Sun Y."/>
            <person name="Lan Y."/>
            <person name="Juniper S.K."/>
            <person name="Young C.R."/>
            <person name="Angers B."/>
            <person name="Qian P.Y."/>
        </authorList>
    </citation>
    <scope>NUCLEOTIDE SEQUENCE</scope>
    <source>
        <strain evidence="4">R07B-5</strain>
    </source>
</reference>
<dbReference type="InterPro" id="IPR057539">
    <property type="entry name" value="RXYLT1_N"/>
</dbReference>
<dbReference type="PANTHER" id="PTHR15576:SF1">
    <property type="entry name" value="RIBITOL-5-PHOSPHATE XYLOSYLTRANSFERASE 1"/>
    <property type="match status" value="1"/>
</dbReference>
<gene>
    <name evidence="4" type="ORF">NP493_212g05005</name>
</gene>
<dbReference type="GO" id="GO:0120053">
    <property type="term" value="F:ribitol beta-1,4-xylosyltransferase activity"/>
    <property type="evidence" value="ECO:0007669"/>
    <property type="project" value="InterPro"/>
</dbReference>
<comment type="caution">
    <text evidence="4">The sequence shown here is derived from an EMBL/GenBank/DDBJ whole genome shotgun (WGS) entry which is preliminary data.</text>
</comment>
<dbReference type="PROSITE" id="PS51257">
    <property type="entry name" value="PROKAR_LIPOPROTEIN"/>
    <property type="match status" value="1"/>
</dbReference>
<organism evidence="4 5">
    <name type="scientific">Ridgeia piscesae</name>
    <name type="common">Tubeworm</name>
    <dbReference type="NCBI Taxonomy" id="27915"/>
    <lineage>
        <taxon>Eukaryota</taxon>
        <taxon>Metazoa</taxon>
        <taxon>Spiralia</taxon>
        <taxon>Lophotrochozoa</taxon>
        <taxon>Annelida</taxon>
        <taxon>Polychaeta</taxon>
        <taxon>Sedentaria</taxon>
        <taxon>Canalipalpata</taxon>
        <taxon>Sabellida</taxon>
        <taxon>Siboglinidae</taxon>
        <taxon>Ridgeia</taxon>
    </lineage>
</organism>